<organism evidence="2 3">
    <name type="scientific">Desmophyllum pertusum</name>
    <dbReference type="NCBI Taxonomy" id="174260"/>
    <lineage>
        <taxon>Eukaryota</taxon>
        <taxon>Metazoa</taxon>
        <taxon>Cnidaria</taxon>
        <taxon>Anthozoa</taxon>
        <taxon>Hexacorallia</taxon>
        <taxon>Scleractinia</taxon>
        <taxon>Caryophylliina</taxon>
        <taxon>Caryophylliidae</taxon>
        <taxon>Desmophyllum</taxon>
    </lineage>
</organism>
<dbReference type="InterPro" id="IPR016187">
    <property type="entry name" value="CTDL_fold"/>
</dbReference>
<evidence type="ECO:0000313" key="2">
    <source>
        <dbReference type="EMBL" id="KAJ7370529.1"/>
    </source>
</evidence>
<dbReference type="SMART" id="SM00034">
    <property type="entry name" value="CLECT"/>
    <property type="match status" value="1"/>
</dbReference>
<dbReference type="OrthoDB" id="5945899at2759"/>
<gene>
    <name evidence="2" type="ORF">OS493_031814</name>
</gene>
<name>A0A9X0CR79_9CNID</name>
<dbReference type="SUPFAM" id="SSF49899">
    <property type="entry name" value="Concanavalin A-like lectins/glucanases"/>
    <property type="match status" value="1"/>
</dbReference>
<dbReference type="PANTHER" id="PTHR22803">
    <property type="entry name" value="MANNOSE, PHOSPHOLIPASE, LECTIN RECEPTOR RELATED"/>
    <property type="match status" value="1"/>
</dbReference>
<keyword evidence="3" id="KW-1185">Reference proteome</keyword>
<sequence length="442" mass="49436">MTKFVKQEGVALENHVITTVTATEPVKCSWQCVDTPLCFSVNVKILQTGWVTCELNNSSKTADPQDLMPRAGSQYQQMMEVDHCTVGECIYKDALPDGWYKFGSKLIKLFPERRTWGQARHSCQLIGAELVSINREDENEFISHLLGQIKTKGKDSNQIIAHWILDGTDSDVSLINGATYEEEDGVKSLYLSGSGAHATTPAVDFGKTSFTIASWVKLQSPVNYYSTIYSDWSHPVKFIVYAYSSGSLRFGGINNKEQFKPWITAGSPPIDKWFHVAAIWDRNANEARLFLDGQKIGTDPVDNGSYLKDNSHSVYDIGLKRDAGVTLRGYLRDLTIIGNALTGEELANITDPNKEPLDGVWIGLNDVSTEGTFCWPDDTHVTYTKWASNQPDNQYDYQDCVEMTIDEGAWDDTSCGRQLPFVVKRKPKLSINLNRPSGKPEF</sequence>
<dbReference type="InterPro" id="IPR001304">
    <property type="entry name" value="C-type_lectin-like"/>
</dbReference>
<dbReference type="SUPFAM" id="SSF56436">
    <property type="entry name" value="C-type lectin-like"/>
    <property type="match status" value="2"/>
</dbReference>
<dbReference type="EMBL" id="MU826863">
    <property type="protein sequence ID" value="KAJ7370529.1"/>
    <property type="molecule type" value="Genomic_DNA"/>
</dbReference>
<dbReference type="PROSITE" id="PS50041">
    <property type="entry name" value="C_TYPE_LECTIN_2"/>
    <property type="match status" value="1"/>
</dbReference>
<dbReference type="InterPro" id="IPR013320">
    <property type="entry name" value="ConA-like_dom_sf"/>
</dbReference>
<dbReference type="AlphaFoldDB" id="A0A9X0CR79"/>
<dbReference type="Gene3D" id="3.10.100.10">
    <property type="entry name" value="Mannose-Binding Protein A, subunit A"/>
    <property type="match status" value="2"/>
</dbReference>
<proteinExistence type="predicted"/>
<evidence type="ECO:0000259" key="1">
    <source>
        <dbReference type="PROSITE" id="PS50041"/>
    </source>
</evidence>
<reference evidence="2" key="1">
    <citation type="submission" date="2023-01" db="EMBL/GenBank/DDBJ databases">
        <title>Genome assembly of the deep-sea coral Lophelia pertusa.</title>
        <authorList>
            <person name="Herrera S."/>
            <person name="Cordes E."/>
        </authorList>
    </citation>
    <scope>NUCLEOTIDE SEQUENCE</scope>
    <source>
        <strain evidence="2">USNM1676648</strain>
        <tissue evidence="2">Polyp</tissue>
    </source>
</reference>
<dbReference type="Pfam" id="PF00059">
    <property type="entry name" value="Lectin_C"/>
    <property type="match status" value="1"/>
</dbReference>
<comment type="caution">
    <text evidence="2">The sequence shown here is derived from an EMBL/GenBank/DDBJ whole genome shotgun (WGS) entry which is preliminary data.</text>
</comment>
<protein>
    <recommendedName>
        <fullName evidence="1">C-type lectin domain-containing protein</fullName>
    </recommendedName>
</protein>
<dbReference type="InterPro" id="IPR050111">
    <property type="entry name" value="C-type_lectin/snaclec_domain"/>
</dbReference>
<accession>A0A9X0CR79</accession>
<dbReference type="Proteomes" id="UP001163046">
    <property type="component" value="Unassembled WGS sequence"/>
</dbReference>
<dbReference type="Pfam" id="PF13385">
    <property type="entry name" value="Laminin_G_3"/>
    <property type="match status" value="1"/>
</dbReference>
<evidence type="ECO:0000313" key="3">
    <source>
        <dbReference type="Proteomes" id="UP001163046"/>
    </source>
</evidence>
<dbReference type="InterPro" id="IPR016186">
    <property type="entry name" value="C-type_lectin-like/link_sf"/>
</dbReference>
<feature type="domain" description="C-type lectin" evidence="1">
    <location>
        <begin position="334"/>
        <end position="424"/>
    </location>
</feature>